<feature type="transmembrane region" description="Helical" evidence="9">
    <location>
        <begin position="189"/>
        <end position="207"/>
    </location>
</feature>
<dbReference type="GO" id="GO:0004930">
    <property type="term" value="F:G protein-coupled receptor activity"/>
    <property type="evidence" value="ECO:0007669"/>
    <property type="project" value="UniProtKB-KW"/>
</dbReference>
<dbReference type="VEuPathDB" id="HostDB:ENSCPOG00000024691"/>
<dbReference type="AlphaFoldDB" id="H0W273"/>
<keyword evidence="2" id="KW-1003">Cell membrane</keyword>
<keyword evidence="4 9" id="KW-1133">Transmembrane helix</keyword>
<dbReference type="InterPro" id="IPR017452">
    <property type="entry name" value="GPCR_Rhodpsn_7TM"/>
</dbReference>
<evidence type="ECO:0000256" key="1">
    <source>
        <dbReference type="ARBA" id="ARBA00004651"/>
    </source>
</evidence>
<dbReference type="Ensembl" id="ENSCPOT00000027639.2">
    <property type="protein sequence ID" value="ENSCPOP00000017064.2"/>
    <property type="gene ID" value="ENSCPOG00000024691.2"/>
</dbReference>
<feature type="transmembrane region" description="Helical" evidence="9">
    <location>
        <begin position="299"/>
        <end position="318"/>
    </location>
</feature>
<evidence type="ECO:0000256" key="3">
    <source>
        <dbReference type="ARBA" id="ARBA00022692"/>
    </source>
</evidence>
<evidence type="ECO:0000256" key="4">
    <source>
        <dbReference type="ARBA" id="ARBA00022989"/>
    </source>
</evidence>
<organism evidence="12 13">
    <name type="scientific">Cavia porcellus</name>
    <name type="common">Guinea pig</name>
    <dbReference type="NCBI Taxonomy" id="10141"/>
    <lineage>
        <taxon>Eukaryota</taxon>
        <taxon>Metazoa</taxon>
        <taxon>Chordata</taxon>
        <taxon>Craniata</taxon>
        <taxon>Vertebrata</taxon>
        <taxon>Euteleostomi</taxon>
        <taxon>Mammalia</taxon>
        <taxon>Eutheria</taxon>
        <taxon>Euarchontoglires</taxon>
        <taxon>Glires</taxon>
        <taxon>Rodentia</taxon>
        <taxon>Hystricomorpha</taxon>
        <taxon>Caviidae</taxon>
        <taxon>Cavia</taxon>
    </lineage>
</organism>
<dbReference type="InterPro" id="IPR000276">
    <property type="entry name" value="GPCR_Rhodpsn"/>
</dbReference>
<evidence type="ECO:0000313" key="11">
    <source>
        <dbReference type="EMBL" id="CDG86259.1"/>
    </source>
</evidence>
<reference evidence="11" key="3">
    <citation type="journal article" date="2016" name="Data Brief">
        <title>Curated eutherian third party data gene data sets.</title>
        <authorList>
            <person name="Premzl M."/>
        </authorList>
    </citation>
    <scope>NUCLEOTIDE SEQUENCE</scope>
</reference>
<keyword evidence="13" id="KW-1185">Reference proteome</keyword>
<keyword evidence="8" id="KW-0807">Transducer</keyword>
<sequence length="353" mass="39762">MCVLEEAGRMNPWGGHEDAVPSSSQVSLCNDSLHRVLVVWMSPGKGDSTMGYVNSTPRPWNWMEENISNLVHIQAAWITYPLGTAISLLGLGGNGLVYVFLVCSVEWDHFSVFLFHLALADFSLLACLVVHFMGKILEYFHAIWISCPYLESFIPTFYVAVLCLVVTISVSHSLSIFFLIWYRLHSPKYASTIVCILTWVLAISLIVLNETFYDSDSIDRTFCYSYITVMLLFIITVLSVTLPCTVIMLLKIKCVSRVHPPRKLYIAMALSAVSLVCLALPVLQPFLYDKYDLPYNEELLLLFSCVNSSANPLVYYFAGRMGSQRLWLHLREVFQRAMGEELDPSPGPSGHST</sequence>
<keyword evidence="5" id="KW-0297">G-protein coupled receptor</keyword>
<dbReference type="EMBL" id="HG426141">
    <property type="protein sequence ID" value="CDG86259.1"/>
    <property type="molecule type" value="Genomic_DNA"/>
</dbReference>
<dbReference type="PRINTS" id="PR00237">
    <property type="entry name" value="GPCRRHODOPSN"/>
</dbReference>
<reference evidence="11" key="2">
    <citation type="journal article" date="2014" name="Gene">
        <title>Comparative genomic analysis of eutherian Mas-related G protein-coupled receptor genes.</title>
        <authorList>
            <person name="Premzl M."/>
        </authorList>
    </citation>
    <scope>NUCLEOTIDE SEQUENCE</scope>
</reference>
<dbReference type="PRINTS" id="PR02108">
    <property type="entry name" value="MRGPCRFAMILY"/>
</dbReference>
<dbReference type="PANTHER" id="PTHR11334:SF29">
    <property type="entry name" value="MAS-RELATED G-PROTEIN COUPLED RECEPTOR MEMBER X2"/>
    <property type="match status" value="1"/>
</dbReference>
<proteinExistence type="predicted"/>
<evidence type="ECO:0000313" key="13">
    <source>
        <dbReference type="Proteomes" id="UP000005447"/>
    </source>
</evidence>
<dbReference type="GeneTree" id="ENSGT01030000234639"/>
<accession>H0W273</accession>
<evidence type="ECO:0000313" key="12">
    <source>
        <dbReference type="Ensembl" id="ENSCPOP00000017064.2"/>
    </source>
</evidence>
<gene>
    <name evidence="11" type="primary">MGRH</name>
</gene>
<feature type="transmembrane region" description="Helical" evidence="9">
    <location>
        <begin position="227"/>
        <end position="252"/>
    </location>
</feature>
<dbReference type="InterPro" id="IPR026234">
    <property type="entry name" value="MRGPCRFAMILY"/>
</dbReference>
<evidence type="ECO:0000256" key="9">
    <source>
        <dbReference type="SAM" id="Phobius"/>
    </source>
</evidence>
<dbReference type="Proteomes" id="UP000005447">
    <property type="component" value="Unassembled WGS sequence"/>
</dbReference>
<evidence type="ECO:0000256" key="7">
    <source>
        <dbReference type="ARBA" id="ARBA00023170"/>
    </source>
</evidence>
<dbReference type="SUPFAM" id="SSF81321">
    <property type="entry name" value="Family A G protein-coupled receptor-like"/>
    <property type="match status" value="1"/>
</dbReference>
<evidence type="ECO:0000256" key="2">
    <source>
        <dbReference type="ARBA" id="ARBA00022475"/>
    </source>
</evidence>
<evidence type="ECO:0000256" key="6">
    <source>
        <dbReference type="ARBA" id="ARBA00023136"/>
    </source>
</evidence>
<reference evidence="11" key="4">
    <citation type="journal article" date="2019" name="Gene Rep">
        <title>Eutherian third-party data gene collections.</title>
        <authorList>
            <person name="Premzl M."/>
        </authorList>
    </citation>
    <scope>NUCLEOTIDE SEQUENCE</scope>
</reference>
<keyword evidence="3 9" id="KW-0812">Transmembrane</keyword>
<dbReference type="HOGENOM" id="CLU_009579_4_1_1"/>
<evidence type="ECO:0000256" key="5">
    <source>
        <dbReference type="ARBA" id="ARBA00023040"/>
    </source>
</evidence>
<dbReference type="OMA" id="HAIWISC"/>
<keyword evidence="6 9" id="KW-0472">Membrane</keyword>
<feature type="transmembrane region" description="Helical" evidence="9">
    <location>
        <begin position="264"/>
        <end position="287"/>
    </location>
</feature>
<keyword evidence="7 11" id="KW-0675">Receptor</keyword>
<accession>W8W3M9</accession>
<dbReference type="PROSITE" id="PS50262">
    <property type="entry name" value="G_PROTEIN_RECEP_F1_2"/>
    <property type="match status" value="1"/>
</dbReference>
<dbReference type="GO" id="GO:0005886">
    <property type="term" value="C:plasma membrane"/>
    <property type="evidence" value="ECO:0007669"/>
    <property type="project" value="UniProtKB-SubCell"/>
</dbReference>
<dbReference type="PANTHER" id="PTHR11334">
    <property type="entry name" value="MAS-RELATED G-PROTEIN COUPLED RECEPTOR"/>
    <property type="match status" value="1"/>
</dbReference>
<dbReference type="Gene3D" id="1.20.1070.10">
    <property type="entry name" value="Rhodopsin 7-helix transmembrane proteins"/>
    <property type="match status" value="1"/>
</dbReference>
<name>H0W273_CAVPO</name>
<protein>
    <submittedName>
        <fullName evidence="11">Mas-related G protein-coupled receptor H</fullName>
    </submittedName>
</protein>
<reference evidence="13" key="1">
    <citation type="journal article" date="2011" name="Nature">
        <title>A high-resolution map of human evolutionary constraint using 29 mammals.</title>
        <authorList>
            <person name="Lindblad-Toh K."/>
            <person name="Garber M."/>
            <person name="Zuk O."/>
            <person name="Lin M.F."/>
            <person name="Parker B.J."/>
            <person name="Washietl S."/>
            <person name="Kheradpour P."/>
            <person name="Ernst J."/>
            <person name="Jordan G."/>
            <person name="Mauceli E."/>
            <person name="Ward L.D."/>
            <person name="Lowe C.B."/>
            <person name="Holloway A.K."/>
            <person name="Clamp M."/>
            <person name="Gnerre S."/>
            <person name="Alfoldi J."/>
            <person name="Beal K."/>
            <person name="Chang J."/>
            <person name="Clawson H."/>
            <person name="Cuff J."/>
            <person name="Di Palma F."/>
            <person name="Fitzgerald S."/>
            <person name="Flicek P."/>
            <person name="Guttman M."/>
            <person name="Hubisz M.J."/>
            <person name="Jaffe D.B."/>
            <person name="Jungreis I."/>
            <person name="Kent W.J."/>
            <person name="Kostka D."/>
            <person name="Lara M."/>
            <person name="Martins A.L."/>
            <person name="Massingham T."/>
            <person name="Moltke I."/>
            <person name="Raney B.J."/>
            <person name="Rasmussen M.D."/>
            <person name="Robinson J."/>
            <person name="Stark A."/>
            <person name="Vilella A.J."/>
            <person name="Wen J."/>
            <person name="Xie X."/>
            <person name="Zody M.C."/>
            <person name="Baldwin J."/>
            <person name="Bloom T."/>
            <person name="Chin C.W."/>
            <person name="Heiman D."/>
            <person name="Nicol R."/>
            <person name="Nusbaum C."/>
            <person name="Young S."/>
            <person name="Wilkinson J."/>
            <person name="Worley K.C."/>
            <person name="Kovar C.L."/>
            <person name="Muzny D.M."/>
            <person name="Gibbs R.A."/>
            <person name="Cree A."/>
            <person name="Dihn H.H."/>
            <person name="Fowler G."/>
            <person name="Jhangiani S."/>
            <person name="Joshi V."/>
            <person name="Lee S."/>
            <person name="Lewis L.R."/>
            <person name="Nazareth L.V."/>
            <person name="Okwuonu G."/>
            <person name="Santibanez J."/>
            <person name="Warren W.C."/>
            <person name="Mardis E.R."/>
            <person name="Weinstock G.M."/>
            <person name="Wilson R.K."/>
            <person name="Delehaunty K."/>
            <person name="Dooling D."/>
            <person name="Fronik C."/>
            <person name="Fulton L."/>
            <person name="Fulton B."/>
            <person name="Graves T."/>
            <person name="Minx P."/>
            <person name="Sodergren E."/>
            <person name="Birney E."/>
            <person name="Margulies E.H."/>
            <person name="Herrero J."/>
            <person name="Green E.D."/>
            <person name="Haussler D."/>
            <person name="Siepel A."/>
            <person name="Goldman N."/>
            <person name="Pollard K.S."/>
            <person name="Pedersen J.S."/>
            <person name="Lander E.S."/>
            <person name="Kellis M."/>
        </authorList>
    </citation>
    <scope>NUCLEOTIDE SEQUENCE [LARGE SCALE GENOMIC DNA]</scope>
    <source>
        <strain evidence="13">2N</strain>
    </source>
</reference>
<feature type="transmembrane region" description="Helical" evidence="9">
    <location>
        <begin position="78"/>
        <end position="101"/>
    </location>
</feature>
<feature type="transmembrane region" description="Helical" evidence="9">
    <location>
        <begin position="157"/>
        <end position="182"/>
    </location>
</feature>
<feature type="transmembrane region" description="Helical" evidence="9">
    <location>
        <begin position="113"/>
        <end position="137"/>
    </location>
</feature>
<feature type="domain" description="G-protein coupled receptors family 1 profile" evidence="10">
    <location>
        <begin position="93"/>
        <end position="315"/>
    </location>
</feature>
<reference evidence="12" key="5">
    <citation type="submission" date="2025-05" db="UniProtKB">
        <authorList>
            <consortium name="Ensembl"/>
        </authorList>
    </citation>
    <scope>IDENTIFICATION</scope>
    <source>
        <strain evidence="12">2N</strain>
    </source>
</reference>
<evidence type="ECO:0000259" key="10">
    <source>
        <dbReference type="PROSITE" id="PS50262"/>
    </source>
</evidence>
<dbReference type="EMBL" id="AAKN02048416">
    <property type="status" value="NOT_ANNOTATED_CDS"/>
    <property type="molecule type" value="Genomic_DNA"/>
</dbReference>
<comment type="subcellular location">
    <subcellularLocation>
        <location evidence="1">Cell membrane</location>
        <topology evidence="1">Multi-pass membrane protein</topology>
    </subcellularLocation>
</comment>
<evidence type="ECO:0000256" key="8">
    <source>
        <dbReference type="ARBA" id="ARBA00023224"/>
    </source>
</evidence>